<evidence type="ECO:0000313" key="2">
    <source>
        <dbReference type="EMBL" id="MEE6311136.1"/>
    </source>
</evidence>
<protein>
    <submittedName>
        <fullName evidence="2">Uncharacterized protein</fullName>
    </submittedName>
</protein>
<sequence length="147" mass="15676">MTIGSENLGNGSAKPERFGGKYRGARRDSGATVEETPIDTDLGPAEGAPAERVTDLGAGLTSVSPPERAPTLPSLDMGGLTEPVFPPAGWPDVPPTEPLVDHPLLRGLLLELPPKGSIPNSLWLDRWFEAARAILELLYVQDASRTR</sequence>
<gene>
    <name evidence="2" type="ORF">V1634_30325</name>
</gene>
<organism evidence="2 3">
    <name type="scientific">Plantactinospora veratri</name>
    <dbReference type="NCBI Taxonomy" id="1436122"/>
    <lineage>
        <taxon>Bacteria</taxon>
        <taxon>Bacillati</taxon>
        <taxon>Actinomycetota</taxon>
        <taxon>Actinomycetes</taxon>
        <taxon>Micromonosporales</taxon>
        <taxon>Micromonosporaceae</taxon>
        <taxon>Plantactinospora</taxon>
    </lineage>
</organism>
<evidence type="ECO:0000313" key="3">
    <source>
        <dbReference type="Proteomes" id="UP001339911"/>
    </source>
</evidence>
<dbReference type="EMBL" id="JAZGQL010000031">
    <property type="protein sequence ID" value="MEE6311136.1"/>
    <property type="molecule type" value="Genomic_DNA"/>
</dbReference>
<name>A0ABU7SMF1_9ACTN</name>
<accession>A0ABU7SMF1</accession>
<feature type="compositionally biased region" description="Basic and acidic residues" evidence="1">
    <location>
        <begin position="14"/>
        <end position="29"/>
    </location>
</feature>
<evidence type="ECO:0000256" key="1">
    <source>
        <dbReference type="SAM" id="MobiDB-lite"/>
    </source>
</evidence>
<feature type="region of interest" description="Disordered" evidence="1">
    <location>
        <begin position="1"/>
        <end position="80"/>
    </location>
</feature>
<dbReference type="Proteomes" id="UP001339911">
    <property type="component" value="Unassembled WGS sequence"/>
</dbReference>
<keyword evidence="3" id="KW-1185">Reference proteome</keyword>
<dbReference type="RefSeq" id="WP_331211146.1">
    <property type="nucleotide sequence ID" value="NZ_JAZGQL010000031.1"/>
</dbReference>
<proteinExistence type="predicted"/>
<feature type="compositionally biased region" description="Polar residues" evidence="1">
    <location>
        <begin position="1"/>
        <end position="10"/>
    </location>
</feature>
<comment type="caution">
    <text evidence="2">The sequence shown here is derived from an EMBL/GenBank/DDBJ whole genome shotgun (WGS) entry which is preliminary data.</text>
</comment>
<reference evidence="2 3" key="1">
    <citation type="submission" date="2024-01" db="EMBL/GenBank/DDBJ databases">
        <title>Genome insights into Plantactinospora veratri sp. nov.</title>
        <authorList>
            <person name="Wang L."/>
        </authorList>
    </citation>
    <scope>NUCLEOTIDE SEQUENCE [LARGE SCALE GENOMIC DNA]</scope>
    <source>
        <strain evidence="2 3">NEAU-FHS4</strain>
    </source>
</reference>